<dbReference type="EMBL" id="SAVA01000016">
    <property type="protein sequence ID" value="RWR47995.1"/>
    <property type="molecule type" value="Genomic_DNA"/>
</dbReference>
<keyword evidence="3 7" id="KW-0067">ATP-binding</keyword>
<evidence type="ECO:0000256" key="2">
    <source>
        <dbReference type="ARBA" id="ARBA00022741"/>
    </source>
</evidence>
<dbReference type="RefSeq" id="WP_128157808.1">
    <property type="nucleotide sequence ID" value="NZ_JBHSOM010000029.1"/>
</dbReference>
<dbReference type="Proteomes" id="UP000288071">
    <property type="component" value="Unassembled WGS sequence"/>
</dbReference>
<dbReference type="InterPro" id="IPR027417">
    <property type="entry name" value="P-loop_NTPase"/>
</dbReference>
<proteinExistence type="predicted"/>
<evidence type="ECO:0000256" key="1">
    <source>
        <dbReference type="ARBA" id="ARBA00022448"/>
    </source>
</evidence>
<dbReference type="SUPFAM" id="SSF52540">
    <property type="entry name" value="P-loop containing nucleoside triphosphate hydrolases"/>
    <property type="match status" value="1"/>
</dbReference>
<name>A0A443LG01_9RHOB</name>
<gene>
    <name evidence="7" type="ORF">EOW66_18510</name>
</gene>
<feature type="domain" description="ABC transporter" evidence="6">
    <location>
        <begin position="2"/>
        <end position="237"/>
    </location>
</feature>
<comment type="caution">
    <text evidence="7">The sequence shown here is derived from an EMBL/GenBank/DDBJ whole genome shotgun (WGS) entry which is preliminary data.</text>
</comment>
<protein>
    <submittedName>
        <fullName evidence="7">Heme ABC transporter ATP-binding protein</fullName>
    </submittedName>
</protein>
<keyword evidence="4" id="KW-1278">Translocase</keyword>
<evidence type="ECO:0000313" key="7">
    <source>
        <dbReference type="EMBL" id="RWR47995.1"/>
    </source>
</evidence>
<evidence type="ECO:0000256" key="3">
    <source>
        <dbReference type="ARBA" id="ARBA00022840"/>
    </source>
</evidence>
<dbReference type="PANTHER" id="PTHR42794">
    <property type="entry name" value="HEMIN IMPORT ATP-BINDING PROTEIN HMUV"/>
    <property type="match status" value="1"/>
</dbReference>
<keyword evidence="1" id="KW-0813">Transport</keyword>
<dbReference type="PANTHER" id="PTHR42794:SF1">
    <property type="entry name" value="HEMIN IMPORT ATP-BINDING PROTEIN HMUV"/>
    <property type="match status" value="1"/>
</dbReference>
<dbReference type="InterPro" id="IPR003439">
    <property type="entry name" value="ABC_transporter-like_ATP-bd"/>
</dbReference>
<dbReference type="Pfam" id="PF00005">
    <property type="entry name" value="ABC_tran"/>
    <property type="match status" value="1"/>
</dbReference>
<dbReference type="Gene3D" id="3.40.50.300">
    <property type="entry name" value="P-loop containing nucleotide triphosphate hydrolases"/>
    <property type="match status" value="1"/>
</dbReference>
<keyword evidence="8" id="KW-1185">Reference proteome</keyword>
<reference evidence="7 8" key="1">
    <citation type="submission" date="2019-01" db="EMBL/GenBank/DDBJ databases">
        <title>Sinorhodobacter populi sp. nov. isolated from the symptomatic bark tissue of Populus euramericana canker.</title>
        <authorList>
            <person name="Xu G."/>
        </authorList>
    </citation>
    <scope>NUCLEOTIDE SEQUENCE [LARGE SCALE GENOMIC DNA]</scope>
    <source>
        <strain evidence="7 8">CGMCC 1.12963</strain>
    </source>
</reference>
<dbReference type="GO" id="GO:0005524">
    <property type="term" value="F:ATP binding"/>
    <property type="evidence" value="ECO:0007669"/>
    <property type="project" value="UniProtKB-KW"/>
</dbReference>
<reference evidence="8" key="2">
    <citation type="submission" date="2019-01" db="EMBL/GenBank/DDBJ databases">
        <title>Sinorhodobacter populi sp. nov. isolated from the symptomatic bark tissue of Populus euramericana canker.</title>
        <authorList>
            <person name="Li Y."/>
        </authorList>
    </citation>
    <scope>NUCLEOTIDE SEQUENCE [LARGE SCALE GENOMIC DNA]</scope>
    <source>
        <strain evidence="8">CGMCC 1.12963</strain>
    </source>
</reference>
<comment type="function">
    <text evidence="5">Part of the ABC transporter complex HmuTUV involved in hemin import. Responsible for energy coupling to the transport system.</text>
</comment>
<evidence type="ECO:0000259" key="6">
    <source>
        <dbReference type="PROSITE" id="PS50893"/>
    </source>
</evidence>
<dbReference type="CDD" id="cd03214">
    <property type="entry name" value="ABC_Iron-Siderophores_B12_Hemin"/>
    <property type="match status" value="1"/>
</dbReference>
<evidence type="ECO:0000256" key="4">
    <source>
        <dbReference type="ARBA" id="ARBA00022967"/>
    </source>
</evidence>
<keyword evidence="2" id="KW-0547">Nucleotide-binding</keyword>
<dbReference type="InterPro" id="IPR003593">
    <property type="entry name" value="AAA+_ATPase"/>
</dbReference>
<dbReference type="PROSITE" id="PS50893">
    <property type="entry name" value="ABC_TRANSPORTER_2"/>
    <property type="match status" value="1"/>
</dbReference>
<evidence type="ECO:0000313" key="8">
    <source>
        <dbReference type="Proteomes" id="UP000288071"/>
    </source>
</evidence>
<dbReference type="AlphaFoldDB" id="A0A443LG01"/>
<organism evidence="7 8">
    <name type="scientific">Paenirhodobacter huangdaonensis</name>
    <dbReference type="NCBI Taxonomy" id="2501515"/>
    <lineage>
        <taxon>Bacteria</taxon>
        <taxon>Pseudomonadati</taxon>
        <taxon>Pseudomonadota</taxon>
        <taxon>Alphaproteobacteria</taxon>
        <taxon>Rhodobacterales</taxon>
        <taxon>Rhodobacter group</taxon>
        <taxon>Paenirhodobacter</taxon>
    </lineage>
</organism>
<dbReference type="NCBIfam" id="NF010068">
    <property type="entry name" value="PRK13548.1"/>
    <property type="match status" value="1"/>
</dbReference>
<evidence type="ECO:0000256" key="5">
    <source>
        <dbReference type="ARBA" id="ARBA00037066"/>
    </source>
</evidence>
<sequence>MLRIADLNVRLGRAEVLAGIDLNAAPGEVTVILGPNGSGKSTLLRAVSGEIAYAGSVRLAGHEVAQTAPWRLAALRGVMEQASTVAFPFTVAEVVRLGLQAGIEAGEEIVAAALAEVGLSALAHRPIQELSGGQQARAHLARVRAQVWHPSGHAGPRWLLLDEPVASLDIGHQLEVMAILRRFARGGGGVVAVLHDLNLAARVADRIVLMAAGRIEAAGPPEAVLRDELLSRVYGCPLRVGVAPARGPWVLPPPIEVGAD</sequence>
<dbReference type="SMART" id="SM00382">
    <property type="entry name" value="AAA"/>
    <property type="match status" value="1"/>
</dbReference>
<dbReference type="GO" id="GO:0016887">
    <property type="term" value="F:ATP hydrolysis activity"/>
    <property type="evidence" value="ECO:0007669"/>
    <property type="project" value="InterPro"/>
</dbReference>
<accession>A0A443LG01</accession>